<sequence length="107" mass="11902">VCSQRQTIDEQSGKQTKMTSVWHPIIGHVRGKTSGITVSNQEIVQRVIIQYKFLWSKSFVNMLFESIPTTSSGNQSSSIAKKETSKSISFFLGLTMEVSETAKTLLS</sequence>
<evidence type="ECO:0000313" key="2">
    <source>
        <dbReference type="Proteomes" id="UP000663864"/>
    </source>
</evidence>
<dbReference type="EMBL" id="CAJNOT010014056">
    <property type="protein sequence ID" value="CAF1542747.1"/>
    <property type="molecule type" value="Genomic_DNA"/>
</dbReference>
<feature type="non-terminal residue" evidence="1">
    <location>
        <position position="1"/>
    </location>
</feature>
<gene>
    <name evidence="1" type="ORF">ZHD862_LOCUS39130</name>
</gene>
<protein>
    <submittedName>
        <fullName evidence="1">Uncharacterized protein</fullName>
    </submittedName>
</protein>
<organism evidence="1 2">
    <name type="scientific">Rotaria sordida</name>
    <dbReference type="NCBI Taxonomy" id="392033"/>
    <lineage>
        <taxon>Eukaryota</taxon>
        <taxon>Metazoa</taxon>
        <taxon>Spiralia</taxon>
        <taxon>Gnathifera</taxon>
        <taxon>Rotifera</taxon>
        <taxon>Eurotatoria</taxon>
        <taxon>Bdelloidea</taxon>
        <taxon>Philodinida</taxon>
        <taxon>Philodinidae</taxon>
        <taxon>Rotaria</taxon>
    </lineage>
</organism>
<proteinExistence type="predicted"/>
<comment type="caution">
    <text evidence="1">The sequence shown here is derived from an EMBL/GenBank/DDBJ whole genome shotgun (WGS) entry which is preliminary data.</text>
</comment>
<evidence type="ECO:0000313" key="1">
    <source>
        <dbReference type="EMBL" id="CAF1542747.1"/>
    </source>
</evidence>
<dbReference type="Proteomes" id="UP000663864">
    <property type="component" value="Unassembled WGS sequence"/>
</dbReference>
<dbReference type="AlphaFoldDB" id="A0A815WJI5"/>
<name>A0A815WJI5_9BILA</name>
<reference evidence="1" key="1">
    <citation type="submission" date="2021-02" db="EMBL/GenBank/DDBJ databases">
        <authorList>
            <person name="Nowell W R."/>
        </authorList>
    </citation>
    <scope>NUCLEOTIDE SEQUENCE</scope>
</reference>
<accession>A0A815WJI5</accession>